<evidence type="ECO:0000256" key="7">
    <source>
        <dbReference type="PIRSR" id="PIRSR628472-2"/>
    </source>
</evidence>
<evidence type="ECO:0000256" key="3">
    <source>
        <dbReference type="ARBA" id="ARBA00022842"/>
    </source>
</evidence>
<comment type="catalytic activity">
    <reaction evidence="5 8">
        <text>O-phospho-L-tyrosyl-[protein] + H2O = L-tyrosyl-[protein] + phosphate</text>
        <dbReference type="Rhea" id="RHEA:10684"/>
        <dbReference type="Rhea" id="RHEA-COMP:10136"/>
        <dbReference type="Rhea" id="RHEA-COMP:20101"/>
        <dbReference type="ChEBI" id="CHEBI:15377"/>
        <dbReference type="ChEBI" id="CHEBI:43474"/>
        <dbReference type="ChEBI" id="CHEBI:46858"/>
        <dbReference type="ChEBI" id="CHEBI:61978"/>
        <dbReference type="EC" id="3.1.3.48"/>
    </reaction>
</comment>
<keyword evidence="11" id="KW-1185">Reference proteome</keyword>
<keyword evidence="7 8" id="KW-0479">Metal-binding</keyword>
<dbReference type="GO" id="GO:0005634">
    <property type="term" value="C:nucleus"/>
    <property type="evidence" value="ECO:0007669"/>
    <property type="project" value="TreeGrafter"/>
</dbReference>
<dbReference type="PANTHER" id="PTHR10190">
    <property type="entry name" value="EYES ABSENT"/>
    <property type="match status" value="1"/>
</dbReference>
<protein>
    <recommendedName>
        <fullName evidence="8">Eyes absent homolog</fullName>
        <ecNumber evidence="8">3.1.3.48</ecNumber>
    </recommendedName>
</protein>
<reference evidence="10" key="1">
    <citation type="submission" date="2023-10" db="EMBL/GenBank/DDBJ databases">
        <title>Genome assembly of Pristionchus species.</title>
        <authorList>
            <person name="Yoshida K."/>
            <person name="Sommer R.J."/>
        </authorList>
    </citation>
    <scope>NUCLEOTIDE SEQUENCE</scope>
    <source>
        <strain evidence="10">RS5133</strain>
    </source>
</reference>
<evidence type="ECO:0000256" key="9">
    <source>
        <dbReference type="SAM" id="MobiDB-lite"/>
    </source>
</evidence>
<dbReference type="Proteomes" id="UP001432322">
    <property type="component" value="Unassembled WGS sequence"/>
</dbReference>
<keyword evidence="8" id="KW-0805">Transcription regulation</keyword>
<evidence type="ECO:0000256" key="6">
    <source>
        <dbReference type="PIRSR" id="PIRSR628472-1"/>
    </source>
</evidence>
<evidence type="ECO:0000313" key="11">
    <source>
        <dbReference type="Proteomes" id="UP001432322"/>
    </source>
</evidence>
<feature type="non-terminal residue" evidence="10">
    <location>
        <position position="1"/>
    </location>
</feature>
<dbReference type="PANTHER" id="PTHR10190:SF16">
    <property type="entry name" value="DEVELOPMENTAL PROTEIN EYES ABSENT"/>
    <property type="match status" value="1"/>
</dbReference>
<feature type="region of interest" description="Disordered" evidence="9">
    <location>
        <begin position="229"/>
        <end position="259"/>
    </location>
</feature>
<keyword evidence="2 8" id="KW-0378">Hydrolase</keyword>
<keyword evidence="4 8" id="KW-0904">Protein phosphatase</keyword>
<dbReference type="EC" id="3.1.3.48" evidence="8"/>
<feature type="binding site" evidence="7">
    <location>
        <position position="167"/>
    </location>
    <ligand>
        <name>Mg(2+)</name>
        <dbReference type="ChEBI" id="CHEBI:18420"/>
    </ligand>
</feature>
<evidence type="ECO:0000256" key="4">
    <source>
        <dbReference type="ARBA" id="ARBA00022912"/>
    </source>
</evidence>
<feature type="binding site" evidence="7">
    <location>
        <position position="165"/>
    </location>
    <ligand>
        <name>Mg(2+)</name>
        <dbReference type="ChEBI" id="CHEBI:18420"/>
    </ligand>
</feature>
<comment type="cofactor">
    <cofactor evidence="7 8">
        <name>Mg(2+)</name>
        <dbReference type="ChEBI" id="CHEBI:18420"/>
    </cofactor>
    <text evidence="7 8">Binds 1 Mg(2+) ion per subunit.</text>
</comment>
<feature type="active site" description="Proton donor" evidence="6">
    <location>
        <position position="167"/>
    </location>
</feature>
<feature type="compositionally biased region" description="Polar residues" evidence="9">
    <location>
        <begin position="232"/>
        <end position="241"/>
    </location>
</feature>
<evidence type="ECO:0000256" key="2">
    <source>
        <dbReference type="ARBA" id="ARBA00022801"/>
    </source>
</evidence>
<dbReference type="GO" id="GO:0046872">
    <property type="term" value="F:metal ion binding"/>
    <property type="evidence" value="ECO:0007669"/>
    <property type="project" value="UniProtKB-KW"/>
</dbReference>
<dbReference type="AlphaFoldDB" id="A0AAV5WFK2"/>
<feature type="compositionally biased region" description="Low complexity" evidence="9">
    <location>
        <begin position="249"/>
        <end position="259"/>
    </location>
</feature>
<name>A0AAV5WFK2_9BILA</name>
<dbReference type="GO" id="GO:0004725">
    <property type="term" value="F:protein tyrosine phosphatase activity"/>
    <property type="evidence" value="ECO:0007669"/>
    <property type="project" value="UniProtKB-EC"/>
</dbReference>
<dbReference type="GO" id="GO:0030154">
    <property type="term" value="P:cell differentiation"/>
    <property type="evidence" value="ECO:0007669"/>
    <property type="project" value="TreeGrafter"/>
</dbReference>
<accession>A0AAV5WFK2</accession>
<dbReference type="InterPro" id="IPR038102">
    <property type="entry name" value="EYA_dom_sf"/>
</dbReference>
<comment type="caution">
    <text evidence="10">The sequence shown here is derived from an EMBL/GenBank/DDBJ whole genome shotgun (WGS) entry which is preliminary data.</text>
</comment>
<keyword evidence="8" id="KW-0804">Transcription</keyword>
<sequence>DGTTPYGSTSSYYNAAAAAAATYPAYSAMYSATTPSAAAAYYQQMTSGALRNSSSAAAASLQYALGSSAAAATAPYYGASLLSSAAGSNYDYTAAYGTNYYSGFKGGYYGLGSAYQSLSSSLDASALNSFVPKGDIKKSKSSKKKKSGGSASPPEAQYVRVFVWDLDDISILSLTQLEMSQRLAPTSLQHHILRQTGVQVQQFAFPSTELEVNDHEFLQVCNAEDAVVEEPQTPTSTVTTSGEREGDETGAVTSTTSTRSVTSEAARRVAAKYAHLRQFYGEYAINRAGLLSLCLPSAGKEFEDALSSVDSMLGGRTNNVLRCLDIVTARSLQSIDKYANVIISNESVVSQAAQMLLMGAAPFVPLENIYSCGKQGKEIILERLSTRFGKKCSFVVVSSNGETQNLARKEHMAVWPVSSPDTFVNLYTAQNDFMLGSGRC</sequence>
<comment type="similarity">
    <text evidence="1 8">Belongs to the HAD-like hydrolase superfamily. EYA family.</text>
</comment>
<feature type="active site" description="Nucleophile" evidence="6">
    <location>
        <position position="165"/>
    </location>
</feature>
<evidence type="ECO:0000256" key="1">
    <source>
        <dbReference type="ARBA" id="ARBA00010501"/>
    </source>
</evidence>
<evidence type="ECO:0000256" key="5">
    <source>
        <dbReference type="ARBA" id="ARBA00051722"/>
    </source>
</evidence>
<organism evidence="10 11">
    <name type="scientific">Pristionchus fissidentatus</name>
    <dbReference type="NCBI Taxonomy" id="1538716"/>
    <lineage>
        <taxon>Eukaryota</taxon>
        <taxon>Metazoa</taxon>
        <taxon>Ecdysozoa</taxon>
        <taxon>Nematoda</taxon>
        <taxon>Chromadorea</taxon>
        <taxon>Rhabditida</taxon>
        <taxon>Rhabditina</taxon>
        <taxon>Diplogasteromorpha</taxon>
        <taxon>Diplogasteroidea</taxon>
        <taxon>Neodiplogasteridae</taxon>
        <taxon>Pristionchus</taxon>
    </lineage>
</organism>
<dbReference type="Gene3D" id="3.40.50.12350">
    <property type="match status" value="1"/>
</dbReference>
<evidence type="ECO:0000313" key="10">
    <source>
        <dbReference type="EMBL" id="GMT29395.1"/>
    </source>
</evidence>
<dbReference type="EMBL" id="BTSY01000005">
    <property type="protein sequence ID" value="GMT29395.1"/>
    <property type="molecule type" value="Genomic_DNA"/>
</dbReference>
<evidence type="ECO:0000256" key="8">
    <source>
        <dbReference type="RuleBase" id="RU362036"/>
    </source>
</evidence>
<dbReference type="GO" id="GO:0045739">
    <property type="term" value="P:positive regulation of DNA repair"/>
    <property type="evidence" value="ECO:0007669"/>
    <property type="project" value="TreeGrafter"/>
</dbReference>
<dbReference type="InterPro" id="IPR028472">
    <property type="entry name" value="EYA"/>
</dbReference>
<proteinExistence type="inferred from homology"/>
<gene>
    <name evidence="10" type="ORF">PFISCL1PPCAC_20692</name>
</gene>
<dbReference type="GO" id="GO:2001240">
    <property type="term" value="P:negative regulation of extrinsic apoptotic signaling pathway in absence of ligand"/>
    <property type="evidence" value="ECO:0007669"/>
    <property type="project" value="TreeGrafter"/>
</dbReference>
<keyword evidence="3 7" id="KW-0460">Magnesium</keyword>